<evidence type="ECO:0000313" key="3">
    <source>
        <dbReference type="Proteomes" id="UP000318431"/>
    </source>
</evidence>
<evidence type="ECO:0000256" key="1">
    <source>
        <dbReference type="SAM" id="Phobius"/>
    </source>
</evidence>
<feature type="transmembrane region" description="Helical" evidence="1">
    <location>
        <begin position="239"/>
        <end position="262"/>
    </location>
</feature>
<dbReference type="Pfam" id="PF12679">
    <property type="entry name" value="ABC2_membrane_2"/>
    <property type="match status" value="1"/>
</dbReference>
<keyword evidence="3" id="KW-1185">Reference proteome</keyword>
<dbReference type="PANTHER" id="PTHR43471:SF1">
    <property type="entry name" value="ABC TRANSPORTER PERMEASE PROTEIN NOSY-RELATED"/>
    <property type="match status" value="1"/>
</dbReference>
<feature type="transmembrane region" description="Helical" evidence="1">
    <location>
        <begin position="43"/>
        <end position="63"/>
    </location>
</feature>
<dbReference type="AlphaFoldDB" id="A0A562RN43"/>
<organism evidence="2 3">
    <name type="scientific">Pseudoduganella lurida</name>
    <dbReference type="NCBI Taxonomy" id="1036180"/>
    <lineage>
        <taxon>Bacteria</taxon>
        <taxon>Pseudomonadati</taxon>
        <taxon>Pseudomonadota</taxon>
        <taxon>Betaproteobacteria</taxon>
        <taxon>Burkholderiales</taxon>
        <taxon>Oxalobacteraceae</taxon>
        <taxon>Telluria group</taxon>
        <taxon>Pseudoduganella</taxon>
    </lineage>
</organism>
<evidence type="ECO:0000313" key="2">
    <source>
        <dbReference type="EMBL" id="TWI70004.1"/>
    </source>
</evidence>
<gene>
    <name evidence="2" type="ORF">IP91_01082</name>
</gene>
<keyword evidence="1" id="KW-1133">Transmembrane helix</keyword>
<protein>
    <submittedName>
        <fullName evidence="2">ABC-2 type transport system permease protein</fullName>
    </submittedName>
</protein>
<dbReference type="Proteomes" id="UP000318431">
    <property type="component" value="Unassembled WGS sequence"/>
</dbReference>
<keyword evidence="1" id="KW-0472">Membrane</keyword>
<name>A0A562RN43_9BURK</name>
<proteinExistence type="predicted"/>
<dbReference type="PANTHER" id="PTHR43471">
    <property type="entry name" value="ABC TRANSPORTER PERMEASE"/>
    <property type="match status" value="1"/>
</dbReference>
<feature type="transmembrane region" description="Helical" evidence="1">
    <location>
        <begin position="195"/>
        <end position="219"/>
    </location>
</feature>
<feature type="transmembrane region" description="Helical" evidence="1">
    <location>
        <begin position="154"/>
        <end position="174"/>
    </location>
</feature>
<dbReference type="GO" id="GO:0005886">
    <property type="term" value="C:plasma membrane"/>
    <property type="evidence" value="ECO:0007669"/>
    <property type="project" value="UniProtKB-SubCell"/>
</dbReference>
<sequence length="494" mass="53453">MLANLNAITSTPLPAASSGRRWWRACHGAWQADWRERRRDWRVWLVLGLGMLLAICAGVLAAVDLQGTLDARQVAAQAERERWEHQGAKNPHSAAHYGVYVFKPLAALAALDPGVERYVGSSVWLEAHKQNELVYRPASDEPGASRQFRLTPALLLQVLAPVAMIFLGFGMFAAERERGTLPALRVNAAPLGAIGVARAAVLLCLAGVIALPACAAVALVELRGGGAEPFTDGAARVALFGIGYLLYLATWAALVTAVSAWAPTMRASLGVLVALWAATTLVLPRAAVELAQSTAPLPTMQQFRERVDTDLGMPDDPAEAERHKQQILKDYGVRDVSELPVNWAGISLARGEAHGNRVFDRHYSALFDAMARQSDAVALGGWLSPTVAVAGLSSYVAGSDTASHIQFVRGAESQRRRIQTVLNDAITSHPERDGKKYEGDAALWRSVPPFRFTYAPIEWSHLMLTRLLPLLALLAASTLLARLGVRRLRLGSLQ</sequence>
<dbReference type="GO" id="GO:0140359">
    <property type="term" value="F:ABC-type transporter activity"/>
    <property type="evidence" value="ECO:0007669"/>
    <property type="project" value="InterPro"/>
</dbReference>
<dbReference type="Pfam" id="PF12040">
    <property type="entry name" value="DUF3526"/>
    <property type="match status" value="1"/>
</dbReference>
<dbReference type="EMBL" id="VLLB01000001">
    <property type="protein sequence ID" value="TWI70004.1"/>
    <property type="molecule type" value="Genomic_DNA"/>
</dbReference>
<dbReference type="InterPro" id="IPR021913">
    <property type="entry name" value="DUF3526"/>
</dbReference>
<accession>A0A562RN43</accession>
<keyword evidence="1" id="KW-0812">Transmembrane</keyword>
<comment type="caution">
    <text evidence="2">The sequence shown here is derived from an EMBL/GenBank/DDBJ whole genome shotgun (WGS) entry which is preliminary data.</text>
</comment>
<feature type="transmembrane region" description="Helical" evidence="1">
    <location>
        <begin position="467"/>
        <end position="485"/>
    </location>
</feature>
<reference evidence="2 3" key="1">
    <citation type="journal article" date="2015" name="Stand. Genomic Sci.">
        <title>Genomic Encyclopedia of Bacterial and Archaeal Type Strains, Phase III: the genomes of soil and plant-associated and newly described type strains.</title>
        <authorList>
            <person name="Whitman W.B."/>
            <person name="Woyke T."/>
            <person name="Klenk H.P."/>
            <person name="Zhou Y."/>
            <person name="Lilburn T.G."/>
            <person name="Beck B.J."/>
            <person name="De Vos P."/>
            <person name="Vandamme P."/>
            <person name="Eisen J.A."/>
            <person name="Garrity G."/>
            <person name="Hugenholtz P."/>
            <person name="Kyrpides N.C."/>
        </authorList>
    </citation>
    <scope>NUCLEOTIDE SEQUENCE [LARGE SCALE GENOMIC DNA]</scope>
    <source>
        <strain evidence="2 3">CGMCC 1.10822</strain>
    </source>
</reference>